<name>A0A2M9CMQ9_9MICO</name>
<accession>A0A2M9CMQ9</accession>
<comment type="subcellular location">
    <subcellularLocation>
        <location evidence="1">Cell membrane</location>
        <topology evidence="1">Multi-pass membrane protein</topology>
    </subcellularLocation>
</comment>
<organism evidence="10 11">
    <name type="scientific">Diaminobutyricimonas aerilata</name>
    <dbReference type="NCBI Taxonomy" id="1162967"/>
    <lineage>
        <taxon>Bacteria</taxon>
        <taxon>Bacillati</taxon>
        <taxon>Actinomycetota</taxon>
        <taxon>Actinomycetes</taxon>
        <taxon>Micrococcales</taxon>
        <taxon>Microbacteriaceae</taxon>
        <taxon>Diaminobutyricimonas</taxon>
    </lineage>
</organism>
<protein>
    <submittedName>
        <fullName evidence="10">Chloramphenicol-sensitive protein RarD</fullName>
    </submittedName>
</protein>
<evidence type="ECO:0000256" key="7">
    <source>
        <dbReference type="ARBA" id="ARBA00023136"/>
    </source>
</evidence>
<dbReference type="Pfam" id="PF00892">
    <property type="entry name" value="EamA"/>
    <property type="match status" value="2"/>
</dbReference>
<keyword evidence="4" id="KW-1003">Cell membrane</keyword>
<feature type="transmembrane region" description="Helical" evidence="8">
    <location>
        <begin position="132"/>
        <end position="149"/>
    </location>
</feature>
<dbReference type="AlphaFoldDB" id="A0A2M9CMQ9"/>
<reference evidence="10 11" key="1">
    <citation type="submission" date="2017-11" db="EMBL/GenBank/DDBJ databases">
        <title>Genomic Encyclopedia of Archaeal and Bacterial Type Strains, Phase II (KMG-II): From Individual Species to Whole Genera.</title>
        <authorList>
            <person name="Goeker M."/>
        </authorList>
    </citation>
    <scope>NUCLEOTIDE SEQUENCE [LARGE SCALE GENOMIC DNA]</scope>
    <source>
        <strain evidence="10 11">DSM 27393</strain>
    </source>
</reference>
<feature type="transmembrane region" description="Helical" evidence="8">
    <location>
        <begin position="12"/>
        <end position="37"/>
    </location>
</feature>
<dbReference type="InterPro" id="IPR004626">
    <property type="entry name" value="RarD"/>
</dbReference>
<feature type="transmembrane region" description="Helical" evidence="8">
    <location>
        <begin position="191"/>
        <end position="210"/>
    </location>
</feature>
<evidence type="ECO:0000313" key="11">
    <source>
        <dbReference type="Proteomes" id="UP000228758"/>
    </source>
</evidence>
<dbReference type="GO" id="GO:0005886">
    <property type="term" value="C:plasma membrane"/>
    <property type="evidence" value="ECO:0007669"/>
    <property type="project" value="UniProtKB-SubCell"/>
</dbReference>
<dbReference type="EMBL" id="PGFF01000001">
    <property type="protein sequence ID" value="PJJ73172.1"/>
    <property type="molecule type" value="Genomic_DNA"/>
</dbReference>
<comment type="caution">
    <text evidence="10">The sequence shown here is derived from an EMBL/GenBank/DDBJ whole genome shotgun (WGS) entry which is preliminary data.</text>
</comment>
<dbReference type="InterPro" id="IPR000620">
    <property type="entry name" value="EamA_dom"/>
</dbReference>
<feature type="domain" description="EamA" evidence="9">
    <location>
        <begin position="12"/>
        <end position="147"/>
    </location>
</feature>
<evidence type="ECO:0000256" key="1">
    <source>
        <dbReference type="ARBA" id="ARBA00004651"/>
    </source>
</evidence>
<evidence type="ECO:0000313" key="10">
    <source>
        <dbReference type="EMBL" id="PJJ73172.1"/>
    </source>
</evidence>
<dbReference type="OrthoDB" id="369870at2"/>
<feature type="transmembrane region" description="Helical" evidence="8">
    <location>
        <begin position="245"/>
        <end position="267"/>
    </location>
</feature>
<feature type="domain" description="EamA" evidence="9">
    <location>
        <begin position="157"/>
        <end position="290"/>
    </location>
</feature>
<evidence type="ECO:0000259" key="9">
    <source>
        <dbReference type="Pfam" id="PF00892"/>
    </source>
</evidence>
<feature type="transmembrane region" description="Helical" evidence="8">
    <location>
        <begin position="216"/>
        <end position="238"/>
    </location>
</feature>
<dbReference type="InterPro" id="IPR037185">
    <property type="entry name" value="EmrE-like"/>
</dbReference>
<evidence type="ECO:0000256" key="3">
    <source>
        <dbReference type="ARBA" id="ARBA00022448"/>
    </source>
</evidence>
<feature type="transmembrane region" description="Helical" evidence="8">
    <location>
        <begin position="103"/>
        <end position="125"/>
    </location>
</feature>
<dbReference type="Proteomes" id="UP000228758">
    <property type="component" value="Unassembled WGS sequence"/>
</dbReference>
<dbReference type="PANTHER" id="PTHR22911">
    <property type="entry name" value="ACYL-MALONYL CONDENSING ENZYME-RELATED"/>
    <property type="match status" value="1"/>
</dbReference>
<evidence type="ECO:0000256" key="4">
    <source>
        <dbReference type="ARBA" id="ARBA00022475"/>
    </source>
</evidence>
<keyword evidence="11" id="KW-1185">Reference proteome</keyword>
<evidence type="ECO:0000256" key="6">
    <source>
        <dbReference type="ARBA" id="ARBA00022989"/>
    </source>
</evidence>
<keyword evidence="5 8" id="KW-0812">Transmembrane</keyword>
<feature type="transmembrane region" description="Helical" evidence="8">
    <location>
        <begin position="273"/>
        <end position="294"/>
    </location>
</feature>
<gene>
    <name evidence="10" type="ORF">CLV46_2757</name>
</gene>
<feature type="transmembrane region" description="Helical" evidence="8">
    <location>
        <begin position="43"/>
        <end position="65"/>
    </location>
</feature>
<sequence length="308" mass="32913">MSSTPPPQKQGTGLLFAVGAYGLWGILPVFFLALMPASPVEIVAARILLSLVFCFVLIAITRSGLAFAATLRDRRSMLLLALAGVLILTNWLTYVFAATTGHVVEAALGYFLNPIVTVLLGVFLLRERLRPLQWTAIGLSAVAALVLAIGYGSVPWIALILAFSFGIYGLVKKQVGPRVDAITGLTIETMWLSPLALAALIVIGVTTGLTTGTVSAWHTALMLSAGVVTAVPLLFFAAAARRLKLTVLGLSQYLAPLLQFLFGVIALHEDMPFERWVGFGLVWVALLILTIDMFTAGRGPRRSALEPA</sequence>
<dbReference type="NCBIfam" id="TIGR00688">
    <property type="entry name" value="rarD"/>
    <property type="match status" value="1"/>
</dbReference>
<keyword evidence="6 8" id="KW-1133">Transmembrane helix</keyword>
<evidence type="ECO:0000256" key="2">
    <source>
        <dbReference type="ARBA" id="ARBA00007362"/>
    </source>
</evidence>
<proteinExistence type="inferred from homology"/>
<dbReference type="RefSeq" id="WP_100365293.1">
    <property type="nucleotide sequence ID" value="NZ_PGFF01000001.1"/>
</dbReference>
<keyword evidence="3" id="KW-0813">Transport</keyword>
<dbReference type="SUPFAM" id="SSF103481">
    <property type="entry name" value="Multidrug resistance efflux transporter EmrE"/>
    <property type="match status" value="2"/>
</dbReference>
<feature type="transmembrane region" description="Helical" evidence="8">
    <location>
        <begin position="155"/>
        <end position="171"/>
    </location>
</feature>
<dbReference type="PANTHER" id="PTHR22911:SF137">
    <property type="entry name" value="SOLUTE CARRIER FAMILY 35 MEMBER G2-RELATED"/>
    <property type="match status" value="1"/>
</dbReference>
<evidence type="ECO:0000256" key="5">
    <source>
        <dbReference type="ARBA" id="ARBA00022692"/>
    </source>
</evidence>
<feature type="transmembrane region" description="Helical" evidence="8">
    <location>
        <begin position="77"/>
        <end position="97"/>
    </location>
</feature>
<comment type="similarity">
    <text evidence="2">Belongs to the EamA transporter family.</text>
</comment>
<keyword evidence="7 8" id="KW-0472">Membrane</keyword>
<evidence type="ECO:0000256" key="8">
    <source>
        <dbReference type="SAM" id="Phobius"/>
    </source>
</evidence>